<dbReference type="GO" id="GO:0006891">
    <property type="term" value="P:intra-Golgi vesicle-mediated transport"/>
    <property type="evidence" value="ECO:0007669"/>
    <property type="project" value="EnsemblFungi"/>
</dbReference>
<dbReference type="InterPro" id="IPR048485">
    <property type="entry name" value="COG5_helical"/>
</dbReference>
<dbReference type="EMBL" id="HE580270">
    <property type="protein sequence ID" value="CCD24424.1"/>
    <property type="molecule type" value="Genomic_DNA"/>
</dbReference>
<evidence type="ECO:0000259" key="5">
    <source>
        <dbReference type="Pfam" id="PF10392"/>
    </source>
</evidence>
<keyword evidence="4" id="KW-0472">Membrane</keyword>
<dbReference type="InterPro" id="IPR019465">
    <property type="entry name" value="Cog5"/>
</dbReference>
<reference evidence="7 8" key="1">
    <citation type="journal article" date="2011" name="Proc. Natl. Acad. Sci. U.S.A.">
        <title>Evolutionary erosion of yeast sex chromosomes by mating-type switching accidents.</title>
        <authorList>
            <person name="Gordon J.L."/>
            <person name="Armisen D."/>
            <person name="Proux-Wera E."/>
            <person name="Oheigeartaigh S.S."/>
            <person name="Byrne K.P."/>
            <person name="Wolfe K.H."/>
        </authorList>
    </citation>
    <scope>NUCLEOTIDE SEQUENCE [LARGE SCALE GENOMIC DNA]</scope>
    <source>
        <strain evidence="8">ATCC 10597 / BCRC 20456 / CBS 421 / NBRC 0211 / NRRL Y-12639</strain>
    </source>
</reference>
<dbReference type="GO" id="GO:0017119">
    <property type="term" value="C:Golgi transport complex"/>
    <property type="evidence" value="ECO:0007669"/>
    <property type="project" value="EnsemblFungi"/>
</dbReference>
<comment type="subcellular location">
    <subcellularLocation>
        <location evidence="1">Golgi apparatus membrane</location>
        <topology evidence="1">Peripheral membrane protein</topology>
    </subcellularLocation>
</comment>
<feature type="domain" description="Conserved oligomeric Golgi complex subunit 5 helical" evidence="6">
    <location>
        <begin position="184"/>
        <end position="364"/>
    </location>
</feature>
<evidence type="ECO:0000259" key="6">
    <source>
        <dbReference type="Pfam" id="PF20649"/>
    </source>
</evidence>
<dbReference type="Proteomes" id="UP000000689">
    <property type="component" value="Chromosome 4"/>
</dbReference>
<evidence type="ECO:0000313" key="7">
    <source>
        <dbReference type="EMBL" id="CCD24424.1"/>
    </source>
</evidence>
<name>G0W9G3_NAUDC</name>
<evidence type="ECO:0000256" key="1">
    <source>
        <dbReference type="ARBA" id="ARBA00004395"/>
    </source>
</evidence>
<dbReference type="RefSeq" id="XP_003669667.1">
    <property type="nucleotide sequence ID" value="XM_003669619.1"/>
</dbReference>
<dbReference type="eggNOG" id="ENOG502QQP3">
    <property type="taxonomic scope" value="Eukaryota"/>
</dbReference>
<dbReference type="KEGG" id="ndi:NDAI_0D01110"/>
<dbReference type="OrthoDB" id="18786at2759"/>
<gene>
    <name evidence="7" type="primary">NDAI0D01110</name>
    <name evidence="7" type="ordered locus">NDAI_0D01110</name>
</gene>
<sequence>MEELEDFEALLEDSFNKRQFANDLLKATNDESSTTTELDIETPIKKLKYDLDEVDARIDDLLRNNSTNIINQLYKGKSSQNIINNELNDSFGYLSMSYKRLQEEVLEPYEKAQKLQSVLSKVHQTSILLRDSLIYIHIINEIENLSAEKSTTNTSSNKLTTAKAIKLATLYSQLQLNLNQNVNLKSLQVIKHLEGTILVKKKELLGFISLEFSKECLNSFKIKKNKDIISQLAYSLYIVSPQDYVSTIQKYILSNVLMDSQTLTKTINSIKNFPMAFEDVVKRSYDIYSLEDALHNIKFEDTNLLTEYTKQRKPKSSTPRELYWNKISSNFKKEFEISYNRGGPVGKSLAKNYDMIVSTIKENMPKSTGNNDYHHNLDTMLKSISIITSESHK</sequence>
<dbReference type="GO" id="GO:0042802">
    <property type="term" value="F:identical protein binding"/>
    <property type="evidence" value="ECO:0007669"/>
    <property type="project" value="EnsemblFungi"/>
</dbReference>
<dbReference type="PANTHER" id="PTHR13228">
    <property type="entry name" value="CONSERVED OLIGOMERIC GOLGI COMPLEX COMPONENT 5"/>
    <property type="match status" value="1"/>
</dbReference>
<evidence type="ECO:0000256" key="3">
    <source>
        <dbReference type="ARBA" id="ARBA00023034"/>
    </source>
</evidence>
<dbReference type="InterPro" id="IPR049176">
    <property type="entry name" value="COG5_N"/>
</dbReference>
<dbReference type="GO" id="GO:0000139">
    <property type="term" value="C:Golgi membrane"/>
    <property type="evidence" value="ECO:0007669"/>
    <property type="project" value="UniProtKB-SubCell"/>
</dbReference>
<evidence type="ECO:0000256" key="2">
    <source>
        <dbReference type="ARBA" id="ARBA00020974"/>
    </source>
</evidence>
<protein>
    <recommendedName>
        <fullName evidence="2">Conserved oligomeric Golgi complex subunit 5</fullName>
    </recommendedName>
</protein>
<dbReference type="AlphaFoldDB" id="G0W9G3"/>
<dbReference type="STRING" id="1071378.G0W9G3"/>
<dbReference type="Pfam" id="PF20649">
    <property type="entry name" value="COG5_C"/>
    <property type="match status" value="1"/>
</dbReference>
<dbReference type="GeneID" id="11495234"/>
<dbReference type="GO" id="GO:0032258">
    <property type="term" value="P:cytoplasm to vacuole targeting by the Cvt pathway"/>
    <property type="evidence" value="ECO:0007669"/>
    <property type="project" value="EnsemblFungi"/>
</dbReference>
<evidence type="ECO:0000256" key="4">
    <source>
        <dbReference type="ARBA" id="ARBA00023136"/>
    </source>
</evidence>
<dbReference type="HOGENOM" id="CLU_060138_0_0_1"/>
<dbReference type="PANTHER" id="PTHR13228:SF3">
    <property type="entry name" value="CONSERVED OLIGOMERIC GOLGI COMPLEX SUBUNIT 5"/>
    <property type="match status" value="1"/>
</dbReference>
<dbReference type="Pfam" id="PF10392">
    <property type="entry name" value="COG5_N"/>
    <property type="match status" value="1"/>
</dbReference>
<keyword evidence="8" id="KW-1185">Reference proteome</keyword>
<feature type="domain" description="Conserved oligomeric Golgi complex subunit 5 N-terminal" evidence="5">
    <location>
        <begin position="8"/>
        <end position="140"/>
    </location>
</feature>
<accession>G0W9G3</accession>
<proteinExistence type="predicted"/>
<dbReference type="OMA" id="YFWRTLA"/>
<organism evidence="7 8">
    <name type="scientific">Naumovozyma dairenensis (strain ATCC 10597 / BCRC 20456 / CBS 421 / NBRC 0211 / NRRL Y-12639)</name>
    <name type="common">Saccharomyces dairenensis</name>
    <dbReference type="NCBI Taxonomy" id="1071378"/>
    <lineage>
        <taxon>Eukaryota</taxon>
        <taxon>Fungi</taxon>
        <taxon>Dikarya</taxon>
        <taxon>Ascomycota</taxon>
        <taxon>Saccharomycotina</taxon>
        <taxon>Saccharomycetes</taxon>
        <taxon>Saccharomycetales</taxon>
        <taxon>Saccharomycetaceae</taxon>
        <taxon>Naumovozyma</taxon>
    </lineage>
</organism>
<evidence type="ECO:0000313" key="8">
    <source>
        <dbReference type="Proteomes" id="UP000000689"/>
    </source>
</evidence>
<keyword evidence="3" id="KW-0333">Golgi apparatus</keyword>